<keyword evidence="9" id="KW-1185">Reference proteome</keyword>
<dbReference type="Proteomes" id="UP001515480">
    <property type="component" value="Unassembled WGS sequence"/>
</dbReference>
<dbReference type="GO" id="GO:0016150">
    <property type="term" value="F:translation release factor activity, codon nonspecific"/>
    <property type="evidence" value="ECO:0007669"/>
    <property type="project" value="TreeGrafter"/>
</dbReference>
<dbReference type="EMBL" id="JBGBPQ010000001">
    <property type="protein sequence ID" value="KAL1529438.1"/>
    <property type="molecule type" value="Genomic_DNA"/>
</dbReference>
<accession>A0AB34K8B7</accession>
<dbReference type="Pfam" id="PF22042">
    <property type="entry name" value="EF-G_D2"/>
    <property type="match status" value="1"/>
</dbReference>
<dbReference type="PRINTS" id="PR00315">
    <property type="entry name" value="ELONGATNFCT"/>
</dbReference>
<dbReference type="SUPFAM" id="SSF50447">
    <property type="entry name" value="Translation proteins"/>
    <property type="match status" value="1"/>
</dbReference>
<comment type="subcellular location">
    <subcellularLocation>
        <location evidence="1">Cytoplasm</location>
    </subcellularLocation>
</comment>
<evidence type="ECO:0000256" key="6">
    <source>
        <dbReference type="ARBA" id="ARBA00023134"/>
    </source>
</evidence>
<keyword evidence="6" id="KW-0342">GTP-binding</keyword>
<dbReference type="GO" id="GO:0005525">
    <property type="term" value="F:GTP binding"/>
    <property type="evidence" value="ECO:0007669"/>
    <property type="project" value="UniProtKB-KW"/>
</dbReference>
<dbReference type="InterPro" id="IPR005225">
    <property type="entry name" value="Small_GTP-bd"/>
</dbReference>
<dbReference type="GO" id="GO:0003924">
    <property type="term" value="F:GTPase activity"/>
    <property type="evidence" value="ECO:0007669"/>
    <property type="project" value="InterPro"/>
</dbReference>
<dbReference type="NCBIfam" id="NF001964">
    <property type="entry name" value="PRK00741.1"/>
    <property type="match status" value="1"/>
</dbReference>
<dbReference type="FunFam" id="3.40.50.300:FF:000542">
    <property type="entry name" value="Peptide chain release factor 3"/>
    <property type="match status" value="1"/>
</dbReference>
<dbReference type="PROSITE" id="PS00301">
    <property type="entry name" value="G_TR_1"/>
    <property type="match status" value="1"/>
</dbReference>
<evidence type="ECO:0000259" key="7">
    <source>
        <dbReference type="PROSITE" id="PS51722"/>
    </source>
</evidence>
<dbReference type="Gene3D" id="3.30.70.3280">
    <property type="entry name" value="Peptide chain release factor 3, domain III"/>
    <property type="match status" value="1"/>
</dbReference>
<dbReference type="PROSITE" id="PS51722">
    <property type="entry name" value="G_TR_2"/>
    <property type="match status" value="1"/>
</dbReference>
<comment type="similarity">
    <text evidence="2">Belongs to the TRAFAC class translation factor GTPase superfamily. Classic translation factor GTPase family. PrfC subfamily.</text>
</comment>
<protein>
    <recommendedName>
        <fullName evidence="7">Tr-type G domain-containing protein</fullName>
    </recommendedName>
</protein>
<dbReference type="InterPro" id="IPR027417">
    <property type="entry name" value="P-loop_NTPase"/>
</dbReference>
<dbReference type="SUPFAM" id="SSF52540">
    <property type="entry name" value="P-loop containing nucleoside triphosphate hydrolases"/>
    <property type="match status" value="1"/>
</dbReference>
<dbReference type="InterPro" id="IPR038467">
    <property type="entry name" value="RF3_dom_3_sf"/>
</dbReference>
<evidence type="ECO:0000256" key="5">
    <source>
        <dbReference type="ARBA" id="ARBA00022917"/>
    </source>
</evidence>
<dbReference type="NCBIfam" id="TIGR00231">
    <property type="entry name" value="small_GTP"/>
    <property type="match status" value="1"/>
</dbReference>
<dbReference type="InterPro" id="IPR009000">
    <property type="entry name" value="Transl_B-barrel_sf"/>
</dbReference>
<dbReference type="InterPro" id="IPR031157">
    <property type="entry name" value="G_TR_CS"/>
</dbReference>
<evidence type="ECO:0000313" key="9">
    <source>
        <dbReference type="Proteomes" id="UP001515480"/>
    </source>
</evidence>
<reference evidence="8 9" key="1">
    <citation type="journal article" date="2024" name="Science">
        <title>Giant polyketide synthase enzymes in the biosynthesis of giant marine polyether toxins.</title>
        <authorList>
            <person name="Fallon T.R."/>
            <person name="Shende V.V."/>
            <person name="Wierzbicki I.H."/>
            <person name="Pendleton A.L."/>
            <person name="Watervoot N.F."/>
            <person name="Auber R.P."/>
            <person name="Gonzalez D.J."/>
            <person name="Wisecaver J.H."/>
            <person name="Moore B.S."/>
        </authorList>
    </citation>
    <scope>NUCLEOTIDE SEQUENCE [LARGE SCALE GENOMIC DNA]</scope>
    <source>
        <strain evidence="8 9">12B1</strain>
    </source>
</reference>
<dbReference type="Pfam" id="PF00009">
    <property type="entry name" value="GTP_EFTU"/>
    <property type="match status" value="1"/>
</dbReference>
<dbReference type="GO" id="GO:0005829">
    <property type="term" value="C:cytosol"/>
    <property type="evidence" value="ECO:0007669"/>
    <property type="project" value="TreeGrafter"/>
</dbReference>
<sequence length="620" mass="68379">MCNQAPRTSVIGFVPRGMRPRHSVLLLAALVPHAYSWVAHLHRATLRLDVPPPPTVWMGLLEEVARRRNLAIISHPDAGKTTLTEKLLLYGGAIHQAGAVKAKGEQRRAKSDFMQIEQERGISISSTVLTYDYNGKRVNVLDTPGHQDFSEDTYRTLAAADNAVMLVDGAKGLEPQTRKLFEVARLRRLPLFTFVNKLDRPALSPFEILDQIEREFEITCCPLLWPIGCGDRFKGVLDRRDGTVHLFGRGVRGKQAEELETLALDDPRLEGALADSELFAQLRDDVEVLDGLIPPLDMARVMRGEMTPVFFGSAMTNFGVQLFLDSFLEIGTPPMPRALDAKSEEFSDGSIADDAETVDPTSQEFSGFVFKLQANLDPKHRDRLAYVRICSGSFTKGMKVKHSRLAGKELILSSAQSMLGNDRTTVEDASYPGDVIGINNPSGTLAIGDTLYTGARRISYSKIPSFSPEVFARCINPTPSKSKQFNKGLAQLVAEGAVQQLLERGEDVVGAVPILAAVGPLQLEVVSSRMESEYGCAVTFETLPYQHARWAMAGWDAMDQAQAAGKLMNVRKLQDQYGRPVILFPSEWRLNTATSELGESLALRPYALAPDIEAKRKSKK</sequence>
<dbReference type="InterPro" id="IPR032090">
    <property type="entry name" value="RF3_C"/>
</dbReference>
<name>A0AB34K8B7_PRYPA</name>
<dbReference type="InterPro" id="IPR035647">
    <property type="entry name" value="EFG_III/V"/>
</dbReference>
<gene>
    <name evidence="8" type="ORF">AB1Y20_000386</name>
</gene>
<dbReference type="Pfam" id="PF16658">
    <property type="entry name" value="RF3_C"/>
    <property type="match status" value="1"/>
</dbReference>
<evidence type="ECO:0000256" key="4">
    <source>
        <dbReference type="ARBA" id="ARBA00022741"/>
    </source>
</evidence>
<proteinExistence type="inferred from homology"/>
<dbReference type="SUPFAM" id="SSF54980">
    <property type="entry name" value="EF-G C-terminal domain-like"/>
    <property type="match status" value="1"/>
</dbReference>
<comment type="caution">
    <text evidence="8">The sequence shown here is derived from an EMBL/GenBank/DDBJ whole genome shotgun (WGS) entry which is preliminary data.</text>
</comment>
<dbReference type="InterPro" id="IPR053905">
    <property type="entry name" value="EF-G-like_DII"/>
</dbReference>
<evidence type="ECO:0000256" key="2">
    <source>
        <dbReference type="ARBA" id="ARBA00009978"/>
    </source>
</evidence>
<dbReference type="InterPro" id="IPR000795">
    <property type="entry name" value="T_Tr_GTP-bd_dom"/>
</dbReference>
<keyword evidence="4" id="KW-0547">Nucleotide-binding</keyword>
<dbReference type="HAMAP" id="MF_00072">
    <property type="entry name" value="Rel_fac_3"/>
    <property type="match status" value="1"/>
</dbReference>
<feature type="domain" description="Tr-type G" evidence="7">
    <location>
        <begin position="65"/>
        <end position="335"/>
    </location>
</feature>
<evidence type="ECO:0000256" key="1">
    <source>
        <dbReference type="ARBA" id="ARBA00004496"/>
    </source>
</evidence>
<dbReference type="CDD" id="cd04169">
    <property type="entry name" value="RF3"/>
    <property type="match status" value="1"/>
</dbReference>
<dbReference type="PANTHER" id="PTHR43556:SF2">
    <property type="entry name" value="PEPTIDE CHAIN RELEASE FACTOR RF3"/>
    <property type="match status" value="1"/>
</dbReference>
<keyword evidence="3" id="KW-0963">Cytoplasm</keyword>
<evidence type="ECO:0000313" key="8">
    <source>
        <dbReference type="EMBL" id="KAL1529438.1"/>
    </source>
</evidence>
<keyword evidence="5" id="KW-0648">Protein biosynthesis</keyword>
<organism evidence="8 9">
    <name type="scientific">Prymnesium parvum</name>
    <name type="common">Toxic golden alga</name>
    <dbReference type="NCBI Taxonomy" id="97485"/>
    <lineage>
        <taxon>Eukaryota</taxon>
        <taxon>Haptista</taxon>
        <taxon>Haptophyta</taxon>
        <taxon>Prymnesiophyceae</taxon>
        <taxon>Prymnesiales</taxon>
        <taxon>Prymnesiaceae</taxon>
        <taxon>Prymnesium</taxon>
    </lineage>
</organism>
<dbReference type="NCBIfam" id="TIGR00503">
    <property type="entry name" value="prfC"/>
    <property type="match status" value="1"/>
</dbReference>
<dbReference type="PANTHER" id="PTHR43556">
    <property type="entry name" value="PEPTIDE CHAIN RELEASE FACTOR RF3"/>
    <property type="match status" value="1"/>
</dbReference>
<dbReference type="Gene3D" id="3.40.50.300">
    <property type="entry name" value="P-loop containing nucleotide triphosphate hydrolases"/>
    <property type="match status" value="2"/>
</dbReference>
<dbReference type="InterPro" id="IPR004548">
    <property type="entry name" value="PrfC"/>
</dbReference>
<evidence type="ECO:0000256" key="3">
    <source>
        <dbReference type="ARBA" id="ARBA00022490"/>
    </source>
</evidence>
<dbReference type="InterPro" id="IPR041732">
    <property type="entry name" value="RF3_GTP-bd"/>
</dbReference>
<dbReference type="AlphaFoldDB" id="A0AB34K8B7"/>